<evidence type="ECO:0000313" key="3">
    <source>
        <dbReference type="Proteomes" id="UP001501352"/>
    </source>
</evidence>
<organism evidence="2 3">
    <name type="scientific">Brevundimonas kwangchunensis</name>
    <dbReference type="NCBI Taxonomy" id="322163"/>
    <lineage>
        <taxon>Bacteria</taxon>
        <taxon>Pseudomonadati</taxon>
        <taxon>Pseudomonadota</taxon>
        <taxon>Alphaproteobacteria</taxon>
        <taxon>Caulobacterales</taxon>
        <taxon>Caulobacteraceae</taxon>
        <taxon>Brevundimonas</taxon>
    </lineage>
</organism>
<reference evidence="3" key="1">
    <citation type="journal article" date="2019" name="Int. J. Syst. Evol. Microbiol.">
        <title>The Global Catalogue of Microorganisms (GCM) 10K type strain sequencing project: providing services to taxonomists for standard genome sequencing and annotation.</title>
        <authorList>
            <consortium name="The Broad Institute Genomics Platform"/>
            <consortium name="The Broad Institute Genome Sequencing Center for Infectious Disease"/>
            <person name="Wu L."/>
            <person name="Ma J."/>
        </authorList>
    </citation>
    <scope>NUCLEOTIDE SEQUENCE [LARGE SCALE GENOMIC DNA]</scope>
    <source>
        <strain evidence="3">JCM 12928</strain>
    </source>
</reference>
<protein>
    <submittedName>
        <fullName evidence="2">Uncharacterized protein</fullName>
    </submittedName>
</protein>
<accession>A0ABP3S093</accession>
<dbReference type="RefSeq" id="WP_343792930.1">
    <property type="nucleotide sequence ID" value="NZ_BAAAGA010000005.1"/>
</dbReference>
<keyword evidence="1" id="KW-1133">Transmembrane helix</keyword>
<sequence length="115" mass="12390">MMSSLFANLENVFVGLFLGPWQVAPWPALIVLTIVTAAVVVHRKWSSQSVFPLGAVVSFVTAIVHAILVVIADGLGPLIGLGFVAALIAFYPVSLGLLLLLSWIGEWRLSRREHG</sequence>
<dbReference type="EMBL" id="BAAAGA010000005">
    <property type="protein sequence ID" value="GAA0622507.1"/>
    <property type="molecule type" value="Genomic_DNA"/>
</dbReference>
<keyword evidence="1" id="KW-0472">Membrane</keyword>
<feature type="transmembrane region" description="Helical" evidence="1">
    <location>
        <begin position="78"/>
        <end position="104"/>
    </location>
</feature>
<name>A0ABP3S093_9CAUL</name>
<comment type="caution">
    <text evidence="2">The sequence shown here is derived from an EMBL/GenBank/DDBJ whole genome shotgun (WGS) entry which is preliminary data.</text>
</comment>
<gene>
    <name evidence="2" type="ORF">GCM10009422_18090</name>
</gene>
<evidence type="ECO:0000313" key="2">
    <source>
        <dbReference type="EMBL" id="GAA0622507.1"/>
    </source>
</evidence>
<proteinExistence type="predicted"/>
<evidence type="ECO:0000256" key="1">
    <source>
        <dbReference type="SAM" id="Phobius"/>
    </source>
</evidence>
<feature type="transmembrane region" description="Helical" evidence="1">
    <location>
        <begin position="23"/>
        <end position="41"/>
    </location>
</feature>
<dbReference type="Proteomes" id="UP001501352">
    <property type="component" value="Unassembled WGS sequence"/>
</dbReference>
<feature type="transmembrane region" description="Helical" evidence="1">
    <location>
        <begin position="53"/>
        <end position="72"/>
    </location>
</feature>
<keyword evidence="1" id="KW-0812">Transmembrane</keyword>
<keyword evidence="3" id="KW-1185">Reference proteome</keyword>